<accession>A0A850PUF2</accession>
<protein>
    <submittedName>
        <fullName evidence="2">Fibronectin-binding protein</fullName>
    </submittedName>
</protein>
<dbReference type="RefSeq" id="WP_178359924.1">
    <property type="nucleotide sequence ID" value="NZ_JABFYL010000039.1"/>
</dbReference>
<feature type="compositionally biased region" description="Acidic residues" evidence="1">
    <location>
        <begin position="348"/>
        <end position="369"/>
    </location>
</feature>
<gene>
    <name evidence="2" type="ORF">HLY00_1622</name>
</gene>
<dbReference type="AlphaFoldDB" id="A0A850PUF2"/>
<evidence type="ECO:0000313" key="3">
    <source>
        <dbReference type="Proteomes" id="UP000570517"/>
    </source>
</evidence>
<evidence type="ECO:0000256" key="1">
    <source>
        <dbReference type="SAM" id="MobiDB-lite"/>
    </source>
</evidence>
<feature type="compositionally biased region" description="Acidic residues" evidence="1">
    <location>
        <begin position="377"/>
        <end position="392"/>
    </location>
</feature>
<proteinExistence type="predicted"/>
<evidence type="ECO:0000313" key="2">
    <source>
        <dbReference type="EMBL" id="NVN51634.1"/>
    </source>
</evidence>
<reference evidence="2 3" key="1">
    <citation type="submission" date="2020-05" db="EMBL/GenBank/DDBJ databases">
        <title>Draft genome sequence of Mycobacterium hippocampi DL, isolated from European seabass, Dicentrarchus labrax, reared in fish farms.</title>
        <authorList>
            <person name="Stathopoulou P."/>
            <person name="Asimakis E."/>
            <person name="Tzokas K."/>
            <person name="Batargias C."/>
            <person name="Tsiamis G."/>
        </authorList>
    </citation>
    <scope>NUCLEOTIDE SEQUENCE [LARGE SCALE GENOMIC DNA]</scope>
    <source>
        <strain evidence="2 3">DL</strain>
    </source>
</reference>
<organism evidence="2 3">
    <name type="scientific">Mycolicibacterium hippocampi</name>
    <dbReference type="NCBI Taxonomy" id="659824"/>
    <lineage>
        <taxon>Bacteria</taxon>
        <taxon>Bacillati</taxon>
        <taxon>Actinomycetota</taxon>
        <taxon>Actinomycetes</taxon>
        <taxon>Mycobacteriales</taxon>
        <taxon>Mycobacteriaceae</taxon>
        <taxon>Mycolicibacterium</taxon>
    </lineage>
</organism>
<keyword evidence="3" id="KW-1185">Reference proteome</keyword>
<sequence length="400" mass="41674">MKGPGRALVATGVAALTGGALVFTPSVLPATMPTLEVVRPVNYAAHTAPGAAAERSTAEDVKAALTLIGQLGPGVDTPTVHVVDSAAAAPAVPFANHRVLAALAEQSSLGRAAITTLEEPVVLNAASDLIDGVYSFTRYWANYVSLELGPWLINWIPFGYLISDQIYIWYPNFVLPTVDSFVYDFLDPVVNNPLNLAVWLDGIGDIINTAVTGVVNGIVAEIDYVLDFGWFPFPLPPLPDLPLLGPASESTTAAAAPLSTESVPASVTDESLVGAPGEQAVDSDSTGETEAPAQKRTEDEGGVETETAIDEQPEQADRTVEDTDEFGDETDESGDNTGSEAPDQPDGIADEENEPDDGSGDEEQSDTEGTEGPAPDTDSDEQSGDNDNDGDDAGTSGSQD</sequence>
<name>A0A850PUF2_9MYCO</name>
<dbReference type="EMBL" id="JABFYL010000039">
    <property type="protein sequence ID" value="NVN51634.1"/>
    <property type="molecule type" value="Genomic_DNA"/>
</dbReference>
<feature type="compositionally biased region" description="Acidic residues" evidence="1">
    <location>
        <begin position="300"/>
        <end position="314"/>
    </location>
</feature>
<dbReference type="Proteomes" id="UP000570517">
    <property type="component" value="Unassembled WGS sequence"/>
</dbReference>
<feature type="region of interest" description="Disordered" evidence="1">
    <location>
        <begin position="275"/>
        <end position="400"/>
    </location>
</feature>
<feature type="compositionally biased region" description="Acidic residues" evidence="1">
    <location>
        <begin position="322"/>
        <end position="334"/>
    </location>
</feature>
<comment type="caution">
    <text evidence="2">The sequence shown here is derived from an EMBL/GenBank/DDBJ whole genome shotgun (WGS) entry which is preliminary data.</text>
</comment>